<organism evidence="12 13">
    <name type="scientific">Sphaerosporella brunnea</name>
    <dbReference type="NCBI Taxonomy" id="1250544"/>
    <lineage>
        <taxon>Eukaryota</taxon>
        <taxon>Fungi</taxon>
        <taxon>Dikarya</taxon>
        <taxon>Ascomycota</taxon>
        <taxon>Pezizomycotina</taxon>
        <taxon>Pezizomycetes</taxon>
        <taxon>Pezizales</taxon>
        <taxon>Pyronemataceae</taxon>
        <taxon>Sphaerosporella</taxon>
    </lineage>
</organism>
<evidence type="ECO:0000256" key="5">
    <source>
        <dbReference type="ARBA" id="ARBA00022771"/>
    </source>
</evidence>
<dbReference type="GO" id="GO:0000977">
    <property type="term" value="F:RNA polymerase II transcription regulatory region sequence-specific DNA binding"/>
    <property type="evidence" value="ECO:0007669"/>
    <property type="project" value="TreeGrafter"/>
</dbReference>
<feature type="compositionally biased region" description="Low complexity" evidence="10">
    <location>
        <begin position="948"/>
        <end position="959"/>
    </location>
</feature>
<feature type="compositionally biased region" description="Acidic residues" evidence="10">
    <location>
        <begin position="935"/>
        <end position="947"/>
    </location>
</feature>
<comment type="similarity">
    <text evidence="2">Belongs to the NFX1 family.</text>
</comment>
<dbReference type="Pfam" id="PF01424">
    <property type="entry name" value="R3H"/>
    <property type="match status" value="1"/>
</dbReference>
<dbReference type="PROSITE" id="PS51061">
    <property type="entry name" value="R3H"/>
    <property type="match status" value="1"/>
</dbReference>
<dbReference type="GO" id="GO:0000981">
    <property type="term" value="F:DNA-binding transcription factor activity, RNA polymerase II-specific"/>
    <property type="evidence" value="ECO:0007669"/>
    <property type="project" value="TreeGrafter"/>
</dbReference>
<keyword evidence="8" id="KW-0804">Transcription</keyword>
<dbReference type="Gene3D" id="3.30.1370.50">
    <property type="entry name" value="R3H-like domain"/>
    <property type="match status" value="1"/>
</dbReference>
<dbReference type="SUPFAM" id="SSF82708">
    <property type="entry name" value="R3H domain"/>
    <property type="match status" value="1"/>
</dbReference>
<dbReference type="FunCoup" id="A0A5J5F0J4">
    <property type="interactions" value="1074"/>
</dbReference>
<sequence length="959" mass="105277">GPADLATRIHREISNGTYECMVCYASVHRKSKVWNCKCCWAVFHLNCIKKWGKQGLQQESRAPVGADGEPTRTWRCPACNNPSAELPDLYTCWCGKESQPEGARYLPPHSCGQTCGKQLTNPKKCPHSCTAQCHAGPCAPCNAMGPVMTCFCGRASQQKRCADTNYDGGFSCGQICGELMPCGEHTCSRPCHPLLCGDCEVLELVKCYCGNEIKEMQCCNKENPKESMRLDVNSDNEYSDDDELDEWTGYYECRKVCDRPFACGIHRCRKTCHPQDIEEGKCPCDPSVITHCPCGKTPLTELLSEPRPNCEAPIPSCSKVCNKILPCGHLCTETCHDGECGACLKVVELPCRCGKTINTTLCPQTADYQPPHCMRNCRAGLNCGRHECGEKCCSGEAKAQERLAARRKMRPLASTPGLQTDDGVEPEHICTRPCERLLKCGIHHCSMLCHRGPCGTCLEASFDELTCHCGETSIQPPVPCGTKPPRCHFPCTRPTACGHPPVQHECHPDEEHCPKCPYLTEKLCKCGKKRITAVPCWRDSVSCGTICGKRLSCGSHLCRTPCHDGECEEPCKQKCGKPKPSCGHPCIDACHAPFQCSEDKPCQEKLKLSCACGGIKQEVKCGATKAKPSGNQKEVPCTDACRSRRLAMALDLDPEREGTPAYSDETIATYNRDPKWATAIEAKFRAFASKEDQKRLQFAPMRAPLRQFLHLLSADYGLDSESQDPEPYRSVVVRKSANFVVAPRKTLAEVAGAKAPAAAPAALQQLKKIVRGNAANAFVLKGIRVGLLAAELEKELSPTLKESQLRFDMSWYGDEDVLLKPRASSLAVEQMEAELHALSTKLKRAVAAKGLADTAELCWVGADGRIANRDGAGWSVANSRKAVPPSPAPCTWMMPSRNGFEVFSGAGGDSTATIAGQKSRENLKKEKEKEKEVVDSWEMEADTEELQEQQQLLQQEKQE</sequence>
<dbReference type="GO" id="GO:0000122">
    <property type="term" value="P:negative regulation of transcription by RNA polymerase II"/>
    <property type="evidence" value="ECO:0007669"/>
    <property type="project" value="TreeGrafter"/>
</dbReference>
<evidence type="ECO:0000256" key="9">
    <source>
        <dbReference type="ARBA" id="ARBA00023242"/>
    </source>
</evidence>
<feature type="non-terminal residue" evidence="12">
    <location>
        <position position="1"/>
    </location>
</feature>
<dbReference type="EMBL" id="VXIS01000059">
    <property type="protein sequence ID" value="KAA8909340.1"/>
    <property type="molecule type" value="Genomic_DNA"/>
</dbReference>
<evidence type="ECO:0000256" key="1">
    <source>
        <dbReference type="ARBA" id="ARBA00004123"/>
    </source>
</evidence>
<dbReference type="PROSITE" id="PS01359">
    <property type="entry name" value="ZF_PHD_1"/>
    <property type="match status" value="1"/>
</dbReference>
<dbReference type="SMART" id="SM00393">
    <property type="entry name" value="R3H"/>
    <property type="match status" value="1"/>
</dbReference>
<keyword evidence="3" id="KW-0479">Metal-binding</keyword>
<keyword evidence="13" id="KW-1185">Reference proteome</keyword>
<dbReference type="PANTHER" id="PTHR12360">
    <property type="entry name" value="NUCLEAR TRANSCRIPTION FACTOR, X-BOX BINDING 1 NFX1"/>
    <property type="match status" value="1"/>
</dbReference>
<dbReference type="AlphaFoldDB" id="A0A5J5F0J4"/>
<keyword evidence="7" id="KW-0805">Transcription regulation</keyword>
<evidence type="ECO:0000256" key="7">
    <source>
        <dbReference type="ARBA" id="ARBA00023015"/>
    </source>
</evidence>
<evidence type="ECO:0000256" key="3">
    <source>
        <dbReference type="ARBA" id="ARBA00022723"/>
    </source>
</evidence>
<dbReference type="InterPro" id="IPR034078">
    <property type="entry name" value="NFX1_fam"/>
</dbReference>
<protein>
    <recommendedName>
        <fullName evidence="11">R3H domain-containing protein</fullName>
    </recommendedName>
</protein>
<dbReference type="InterPro" id="IPR019786">
    <property type="entry name" value="Zinc_finger_PHD-type_CS"/>
</dbReference>
<dbReference type="CDD" id="cd06008">
    <property type="entry name" value="NF-X1-zinc-finger"/>
    <property type="match status" value="6"/>
</dbReference>
<evidence type="ECO:0000256" key="4">
    <source>
        <dbReference type="ARBA" id="ARBA00022737"/>
    </source>
</evidence>
<evidence type="ECO:0000256" key="10">
    <source>
        <dbReference type="SAM" id="MobiDB-lite"/>
    </source>
</evidence>
<dbReference type="InterPro" id="IPR001374">
    <property type="entry name" value="R3H_dom"/>
</dbReference>
<feature type="domain" description="R3H" evidence="11">
    <location>
        <begin position="674"/>
        <end position="737"/>
    </location>
</feature>
<keyword evidence="4" id="KW-0677">Repeat</keyword>
<accession>A0A5J5F0J4</accession>
<dbReference type="Proteomes" id="UP000326924">
    <property type="component" value="Unassembled WGS sequence"/>
</dbReference>
<evidence type="ECO:0000259" key="11">
    <source>
        <dbReference type="PROSITE" id="PS51061"/>
    </source>
</evidence>
<keyword evidence="6" id="KW-0862">Zinc</keyword>
<evidence type="ECO:0000313" key="12">
    <source>
        <dbReference type="EMBL" id="KAA8909340.1"/>
    </source>
</evidence>
<dbReference type="InterPro" id="IPR000967">
    <property type="entry name" value="Znf_NFX1"/>
</dbReference>
<evidence type="ECO:0000313" key="13">
    <source>
        <dbReference type="Proteomes" id="UP000326924"/>
    </source>
</evidence>
<comment type="caution">
    <text evidence="12">The sequence shown here is derived from an EMBL/GenBank/DDBJ whole genome shotgun (WGS) entry which is preliminary data.</text>
</comment>
<dbReference type="InterPro" id="IPR036867">
    <property type="entry name" value="R3H_dom_sf"/>
</dbReference>
<comment type="subcellular location">
    <subcellularLocation>
        <location evidence="1">Nucleus</location>
    </subcellularLocation>
</comment>
<reference evidence="12 13" key="1">
    <citation type="submission" date="2019-09" db="EMBL/GenBank/DDBJ databases">
        <title>Draft genome of the ectomycorrhizal ascomycete Sphaerosporella brunnea.</title>
        <authorList>
            <consortium name="DOE Joint Genome Institute"/>
            <person name="Benucci G.M."/>
            <person name="Marozzi G."/>
            <person name="Antonielli L."/>
            <person name="Sanchez S."/>
            <person name="Marco P."/>
            <person name="Wang X."/>
            <person name="Falini L.B."/>
            <person name="Barry K."/>
            <person name="Haridas S."/>
            <person name="Lipzen A."/>
            <person name="Labutti K."/>
            <person name="Grigoriev I.V."/>
            <person name="Murat C."/>
            <person name="Martin F."/>
            <person name="Albertini E."/>
            <person name="Donnini D."/>
            <person name="Bonito G."/>
        </authorList>
    </citation>
    <scope>NUCLEOTIDE SEQUENCE [LARGE SCALE GENOMIC DNA]</scope>
    <source>
        <strain evidence="12 13">Sb_GMNB300</strain>
    </source>
</reference>
<keyword evidence="5" id="KW-0863">Zinc-finger</keyword>
<gene>
    <name evidence="12" type="ORF">FN846DRAFT_776446</name>
</gene>
<dbReference type="GO" id="GO:0005634">
    <property type="term" value="C:nucleus"/>
    <property type="evidence" value="ECO:0007669"/>
    <property type="project" value="UniProtKB-SubCell"/>
</dbReference>
<evidence type="ECO:0000256" key="6">
    <source>
        <dbReference type="ARBA" id="ARBA00022833"/>
    </source>
</evidence>
<feature type="compositionally biased region" description="Basic and acidic residues" evidence="10">
    <location>
        <begin position="918"/>
        <end position="934"/>
    </location>
</feature>
<dbReference type="SMART" id="SM00438">
    <property type="entry name" value="ZnF_NFX"/>
    <property type="match status" value="9"/>
</dbReference>
<evidence type="ECO:0000256" key="8">
    <source>
        <dbReference type="ARBA" id="ARBA00023163"/>
    </source>
</evidence>
<dbReference type="InParanoid" id="A0A5J5F0J4"/>
<feature type="region of interest" description="Disordered" evidence="10">
    <location>
        <begin position="911"/>
        <end position="959"/>
    </location>
</feature>
<evidence type="ECO:0000256" key="2">
    <source>
        <dbReference type="ARBA" id="ARBA00007269"/>
    </source>
</evidence>
<keyword evidence="9" id="KW-0539">Nucleus</keyword>
<name>A0A5J5F0J4_9PEZI</name>
<dbReference type="OrthoDB" id="6512771at2759"/>
<dbReference type="PANTHER" id="PTHR12360:SF12">
    <property type="entry name" value="TRANSCRIPTIONAL REPRESSOR NF-X1"/>
    <property type="match status" value="1"/>
</dbReference>
<dbReference type="GO" id="GO:0008270">
    <property type="term" value="F:zinc ion binding"/>
    <property type="evidence" value="ECO:0007669"/>
    <property type="project" value="UniProtKB-KW"/>
</dbReference>
<proteinExistence type="inferred from homology"/>